<evidence type="ECO:0000259" key="6">
    <source>
        <dbReference type="Pfam" id="PF04932"/>
    </source>
</evidence>
<dbReference type="PANTHER" id="PTHR37422">
    <property type="entry name" value="TEICHURONIC ACID BIOSYNTHESIS PROTEIN TUAE"/>
    <property type="match status" value="1"/>
</dbReference>
<dbReference type="Pfam" id="PF04932">
    <property type="entry name" value="Wzy_C"/>
    <property type="match status" value="1"/>
</dbReference>
<protein>
    <submittedName>
        <fullName evidence="7">O-antigen ligase family protein</fullName>
    </submittedName>
</protein>
<feature type="transmembrane region" description="Helical" evidence="5">
    <location>
        <begin position="222"/>
        <end position="238"/>
    </location>
</feature>
<feature type="transmembrane region" description="Helical" evidence="5">
    <location>
        <begin position="267"/>
        <end position="286"/>
    </location>
</feature>
<keyword evidence="4 5" id="KW-0472">Membrane</keyword>
<feature type="transmembrane region" description="Helical" evidence="5">
    <location>
        <begin position="375"/>
        <end position="399"/>
    </location>
</feature>
<dbReference type="RefSeq" id="WP_330484554.1">
    <property type="nucleotide sequence ID" value="NZ_JAZBJZ010000064.1"/>
</dbReference>
<proteinExistence type="predicted"/>
<sequence length="877" mass="96748">MITGRLLAKLGILFYILFTLLPDSSTQVLQFPWVLIAQVGLGCFAIAGLLNIWRKSIPFYLLGNGLDWAIAGLFIALSLSTIFATFPAQALWNSLIAFAFFVAIYVTHNYLHSGSKNLSASPTTDRGQARSPLQWLLTFQGVLNVGFILESLCLWSLQTFLPKLSELNQINLLGLNLTYDFSDIESRNGSPLGHQNYVAGYLMLALPLLIGLAIAQKGWWRKFWIAGIVLGAIDLYTTNSRGGSIGLVLFLVFGALVLVLRSSLNRWLVLFTGGGAIAVAGGLIALNPRLQASVVSLVNLPSHFNLQSFKGSSELFFRAIAAYTGWQIGLDHWLFGAGVGSAPLLYQQYRPSWAGREAEIMFQLHSTPVQLWAELGTVGIVAVLILLVAAISLFAKFHFSRTWHANAEAQIYTYSLFGSLLAYGAIAITDYQLDVLAIAGSLTIVFASLAYLGQIHTKDLVVLGNYRLPRLWLSWVSTAYLIGAIAWLAPVNFAWLSSNTGFIYLSKARADLEANRSDAAITNLAQFQQKLEQAYSLTSWEPYYAYQLGWNLADIGLQNPTLPQAKELQQQSLAWLRKGIAANPNNEFGYNTAAWLSLAESAYPQAEQFFRRSLELVPAKRSLSFGLGVSLLRQGKMEQGIQAIAHEALNDPIFMTSPRWTEPQWQPLYPKAMAELDRLYDRMLKSSPNPSLQASLQLSRAALHWWSGNVSGSNELKATGNPTAVLLAEAIPLGMNPTTTSTTTSTPNQNPQLDKIKQNPQTPAEMVVSAWLNPNLRLKLLEKAYAFATRSLPDQSSALIVQALSDRMDRSPSLDAWLRQPLAVDSPLQLRPRRARENFGIISRHIDGPIPLDFSSIQENAIVSTFFTDLFPTQGTL</sequence>
<dbReference type="InterPro" id="IPR011990">
    <property type="entry name" value="TPR-like_helical_dom_sf"/>
</dbReference>
<organism evidence="7 8">
    <name type="scientific">Tumidithrix elongata BACA0141</name>
    <dbReference type="NCBI Taxonomy" id="2716417"/>
    <lineage>
        <taxon>Bacteria</taxon>
        <taxon>Bacillati</taxon>
        <taxon>Cyanobacteriota</taxon>
        <taxon>Cyanophyceae</taxon>
        <taxon>Pseudanabaenales</taxon>
        <taxon>Pseudanabaenaceae</taxon>
        <taxon>Tumidithrix</taxon>
        <taxon>Tumidithrix elongata</taxon>
    </lineage>
</organism>
<feature type="transmembrane region" description="Helical" evidence="5">
    <location>
        <begin position="411"/>
        <end position="429"/>
    </location>
</feature>
<evidence type="ECO:0000256" key="3">
    <source>
        <dbReference type="ARBA" id="ARBA00022989"/>
    </source>
</evidence>
<feature type="transmembrane region" description="Helical" evidence="5">
    <location>
        <begin position="472"/>
        <end position="496"/>
    </location>
</feature>
<keyword evidence="3 5" id="KW-1133">Transmembrane helix</keyword>
<evidence type="ECO:0000313" key="8">
    <source>
        <dbReference type="Proteomes" id="UP001333818"/>
    </source>
</evidence>
<gene>
    <name evidence="7" type="ORF">V2H45_15390</name>
</gene>
<dbReference type="GO" id="GO:0016874">
    <property type="term" value="F:ligase activity"/>
    <property type="evidence" value="ECO:0007669"/>
    <property type="project" value="UniProtKB-KW"/>
</dbReference>
<feature type="transmembrane region" description="Helical" evidence="5">
    <location>
        <begin position="65"/>
        <end position="84"/>
    </location>
</feature>
<dbReference type="PANTHER" id="PTHR37422:SF23">
    <property type="entry name" value="TEICHURONIC ACID BIOSYNTHESIS PROTEIN TUAE"/>
    <property type="match status" value="1"/>
</dbReference>
<feature type="domain" description="O-antigen ligase-related" evidence="6">
    <location>
        <begin position="227"/>
        <end position="383"/>
    </location>
</feature>
<evidence type="ECO:0000313" key="7">
    <source>
        <dbReference type="EMBL" id="MEE3718123.1"/>
    </source>
</evidence>
<feature type="transmembrane region" description="Helical" evidence="5">
    <location>
        <begin position="90"/>
        <end position="111"/>
    </location>
</feature>
<accession>A0AAW9Q5G9</accession>
<comment type="subcellular location">
    <subcellularLocation>
        <location evidence="1">Membrane</location>
        <topology evidence="1">Multi-pass membrane protein</topology>
    </subcellularLocation>
</comment>
<reference evidence="7" key="1">
    <citation type="submission" date="2024-01" db="EMBL/GenBank/DDBJ databases">
        <title>Bank of Algae and Cyanobacteria of the Azores (BACA) strain genomes.</title>
        <authorList>
            <person name="Luz R."/>
            <person name="Cordeiro R."/>
            <person name="Fonseca A."/>
            <person name="Goncalves V."/>
        </authorList>
    </citation>
    <scope>NUCLEOTIDE SEQUENCE</scope>
    <source>
        <strain evidence="7">BACA0141</strain>
    </source>
</reference>
<name>A0AAW9Q5G9_9CYAN</name>
<dbReference type="InterPro" id="IPR007016">
    <property type="entry name" value="O-antigen_ligase-rel_domated"/>
</dbReference>
<evidence type="ECO:0000256" key="5">
    <source>
        <dbReference type="SAM" id="Phobius"/>
    </source>
</evidence>
<evidence type="ECO:0000256" key="1">
    <source>
        <dbReference type="ARBA" id="ARBA00004141"/>
    </source>
</evidence>
<feature type="transmembrane region" description="Helical" evidence="5">
    <location>
        <begin position="197"/>
        <end position="215"/>
    </location>
</feature>
<dbReference type="Gene3D" id="1.25.40.10">
    <property type="entry name" value="Tetratricopeptide repeat domain"/>
    <property type="match status" value="1"/>
</dbReference>
<evidence type="ECO:0000256" key="4">
    <source>
        <dbReference type="ARBA" id="ARBA00023136"/>
    </source>
</evidence>
<keyword evidence="8" id="KW-1185">Reference proteome</keyword>
<feature type="transmembrane region" description="Helical" evidence="5">
    <location>
        <begin position="435"/>
        <end position="452"/>
    </location>
</feature>
<dbReference type="SUPFAM" id="SSF48452">
    <property type="entry name" value="TPR-like"/>
    <property type="match status" value="1"/>
</dbReference>
<keyword evidence="7" id="KW-0436">Ligase</keyword>
<dbReference type="AlphaFoldDB" id="A0AAW9Q5G9"/>
<feature type="transmembrane region" description="Helical" evidence="5">
    <location>
        <begin position="132"/>
        <end position="157"/>
    </location>
</feature>
<comment type="caution">
    <text evidence="7">The sequence shown here is derived from an EMBL/GenBank/DDBJ whole genome shotgun (WGS) entry which is preliminary data.</text>
</comment>
<evidence type="ECO:0000256" key="2">
    <source>
        <dbReference type="ARBA" id="ARBA00022692"/>
    </source>
</evidence>
<dbReference type="EMBL" id="JAZBJZ010000064">
    <property type="protein sequence ID" value="MEE3718123.1"/>
    <property type="molecule type" value="Genomic_DNA"/>
</dbReference>
<feature type="transmembrane region" description="Helical" evidence="5">
    <location>
        <begin position="244"/>
        <end position="260"/>
    </location>
</feature>
<feature type="transmembrane region" description="Helical" evidence="5">
    <location>
        <begin position="36"/>
        <end position="53"/>
    </location>
</feature>
<dbReference type="InterPro" id="IPR051533">
    <property type="entry name" value="WaaL-like"/>
</dbReference>
<dbReference type="Proteomes" id="UP001333818">
    <property type="component" value="Unassembled WGS sequence"/>
</dbReference>
<keyword evidence="2 5" id="KW-0812">Transmembrane</keyword>
<dbReference type="GO" id="GO:0016020">
    <property type="term" value="C:membrane"/>
    <property type="evidence" value="ECO:0007669"/>
    <property type="project" value="UniProtKB-SubCell"/>
</dbReference>